<proteinExistence type="predicted"/>
<dbReference type="EMBL" id="AP017312">
    <property type="protein sequence ID" value="BAU27588.1"/>
    <property type="molecule type" value="Genomic_DNA"/>
</dbReference>
<evidence type="ECO:0000313" key="2">
    <source>
        <dbReference type="Proteomes" id="UP000217696"/>
    </source>
</evidence>
<sequence>MNITRFIPSETTKEGYVSPRFFGKCEVCGNEFQGTPSDPDLCHEHREIKDIKFRILYTCPFCDTETDNQESCPDCGAKFEILGYIDEAYATKTKTSRRISNDMLIFMLNNHSIYHLISRYLFLLTGLIQIAICARHHPLVHE</sequence>
<evidence type="ECO:0000313" key="1">
    <source>
        <dbReference type="EMBL" id="BAU27588.1"/>
    </source>
</evidence>
<accession>A0A0U4NFS4</accession>
<gene>
    <name evidence="1" type="ORF">CB4_01762</name>
</gene>
<keyword evidence="2" id="KW-1185">Reference proteome</keyword>
<dbReference type="KEGG" id="asoc:CB4_01762"/>
<organism evidence="1 2">
    <name type="scientific">Aneurinibacillus soli</name>
    <dbReference type="NCBI Taxonomy" id="1500254"/>
    <lineage>
        <taxon>Bacteria</taxon>
        <taxon>Bacillati</taxon>
        <taxon>Bacillota</taxon>
        <taxon>Bacilli</taxon>
        <taxon>Bacillales</taxon>
        <taxon>Paenibacillaceae</taxon>
        <taxon>Aneurinibacillus group</taxon>
        <taxon>Aneurinibacillus</taxon>
    </lineage>
</organism>
<protein>
    <submittedName>
        <fullName evidence="1">Uncharacterized protein</fullName>
    </submittedName>
</protein>
<dbReference type="Proteomes" id="UP000217696">
    <property type="component" value="Chromosome"/>
</dbReference>
<name>A0A0U4NFS4_9BACL</name>
<dbReference type="AlphaFoldDB" id="A0A0U4NFS4"/>
<reference evidence="1 2" key="1">
    <citation type="submission" date="2015-12" db="EMBL/GenBank/DDBJ databases">
        <title>Genome sequence of Aneurinibacillus soli.</title>
        <authorList>
            <person name="Lee J.S."/>
            <person name="Lee K.C."/>
            <person name="Kim K.K."/>
            <person name="Lee B.W."/>
        </authorList>
    </citation>
    <scope>NUCLEOTIDE SEQUENCE [LARGE SCALE GENOMIC DNA]</scope>
    <source>
        <strain evidence="1 2">CB4</strain>
    </source>
</reference>